<accession>A0AC34QEH0</accession>
<protein>
    <submittedName>
        <fullName evidence="2">BRCT domain-containing protein</fullName>
    </submittedName>
</protein>
<reference evidence="2" key="1">
    <citation type="submission" date="2022-11" db="UniProtKB">
        <authorList>
            <consortium name="WormBaseParasite"/>
        </authorList>
    </citation>
    <scope>IDENTIFICATION</scope>
</reference>
<organism evidence="1 2">
    <name type="scientific">Panagrolaimus sp. JU765</name>
    <dbReference type="NCBI Taxonomy" id="591449"/>
    <lineage>
        <taxon>Eukaryota</taxon>
        <taxon>Metazoa</taxon>
        <taxon>Ecdysozoa</taxon>
        <taxon>Nematoda</taxon>
        <taxon>Chromadorea</taxon>
        <taxon>Rhabditida</taxon>
        <taxon>Tylenchina</taxon>
        <taxon>Panagrolaimomorpha</taxon>
        <taxon>Panagrolaimoidea</taxon>
        <taxon>Panagrolaimidae</taxon>
        <taxon>Panagrolaimus</taxon>
    </lineage>
</organism>
<sequence length="409" mass="47406">MVYNFRNNRRLNYRALQRPTVENADVAPRTIPRPNQGQKFNGIIVVGSGFPKNHITRSIDREHLHKAYEKLIEIGVKVVQKSYNFCKNLKHKRNFIFICHNFSGPLFDSLQRHKCSIVGPMAILQLCNNFAEFLEKNKKLIRQQLWLKKQPLSSLILSNLYIVVKNVEDEANCKKYVKIFGGRINEKSKKATVVIANDVDASLRAFKVTNTKFVTASWLVTCVNAVKNYNFSFDAMEECAHHELDVSGLLEPCMNEAETTQDEGLMDDIFDIDFGVRTSPIPTRQPTTLRQTRSARTRITNVSTSIQNLSSSEVETETIPNFADFDENLFESHDQEENLDDSLHFNVVQQVSTPKERLEQLFQQKADLEKQMQERLENESVDESFARWNEFNREITKLFEDYFLHNNIE</sequence>
<proteinExistence type="predicted"/>
<dbReference type="WBParaSite" id="JU765_v2.g15687.t1">
    <property type="protein sequence ID" value="JU765_v2.g15687.t1"/>
    <property type="gene ID" value="JU765_v2.g15687"/>
</dbReference>
<evidence type="ECO:0000313" key="2">
    <source>
        <dbReference type="WBParaSite" id="JU765_v2.g15687.t1"/>
    </source>
</evidence>
<evidence type="ECO:0000313" key="1">
    <source>
        <dbReference type="Proteomes" id="UP000887576"/>
    </source>
</evidence>
<dbReference type="Proteomes" id="UP000887576">
    <property type="component" value="Unplaced"/>
</dbReference>
<name>A0AC34QEH0_9BILA</name>